<evidence type="ECO:0008006" key="3">
    <source>
        <dbReference type="Google" id="ProtNLM"/>
    </source>
</evidence>
<dbReference type="EMBL" id="BLAL01000306">
    <property type="protein sequence ID" value="GET02300.1"/>
    <property type="molecule type" value="Genomic_DNA"/>
</dbReference>
<dbReference type="Proteomes" id="UP000615446">
    <property type="component" value="Unassembled WGS sequence"/>
</dbReference>
<sequence>MKQKLYSCSPKPITASVQLDPPLPNQTAIFTISGALKTGAITTGSSGMTCPAEYFSIIGNVQLVNLPATYSFIIQILAASDKTLGCSIGTFTGA</sequence>
<name>A0A8H3MG92_9GLOM</name>
<comment type="caution">
    <text evidence="1">The sequence shown here is derived from an EMBL/GenBank/DDBJ whole genome shotgun (WGS) entry which is preliminary data.</text>
</comment>
<gene>
    <name evidence="1" type="ORF">RCL2_002868400</name>
</gene>
<reference evidence="1" key="1">
    <citation type="submission" date="2019-10" db="EMBL/GenBank/DDBJ databases">
        <title>Conservation and host-specific expression of non-tandemly repeated heterogenous ribosome RNA gene in arbuscular mycorrhizal fungi.</title>
        <authorList>
            <person name="Maeda T."/>
            <person name="Kobayashi Y."/>
            <person name="Nakagawa T."/>
            <person name="Ezawa T."/>
            <person name="Yamaguchi K."/>
            <person name="Bino T."/>
            <person name="Nishimoto Y."/>
            <person name="Shigenobu S."/>
            <person name="Kawaguchi M."/>
        </authorList>
    </citation>
    <scope>NUCLEOTIDE SEQUENCE</scope>
    <source>
        <strain evidence="1">HR1</strain>
    </source>
</reference>
<proteinExistence type="predicted"/>
<organism evidence="1 2">
    <name type="scientific">Rhizophagus clarus</name>
    <dbReference type="NCBI Taxonomy" id="94130"/>
    <lineage>
        <taxon>Eukaryota</taxon>
        <taxon>Fungi</taxon>
        <taxon>Fungi incertae sedis</taxon>
        <taxon>Mucoromycota</taxon>
        <taxon>Glomeromycotina</taxon>
        <taxon>Glomeromycetes</taxon>
        <taxon>Glomerales</taxon>
        <taxon>Glomeraceae</taxon>
        <taxon>Rhizophagus</taxon>
    </lineage>
</organism>
<dbReference type="AlphaFoldDB" id="A0A8H3MG92"/>
<dbReference type="OrthoDB" id="2312718at2759"/>
<accession>A0A8H3MG92</accession>
<protein>
    <recommendedName>
        <fullName evidence="3">Phosphatidylglycerol/phosphatidylinositol transfer protein</fullName>
    </recommendedName>
</protein>
<evidence type="ECO:0000313" key="2">
    <source>
        <dbReference type="Proteomes" id="UP000615446"/>
    </source>
</evidence>
<evidence type="ECO:0000313" key="1">
    <source>
        <dbReference type="EMBL" id="GET02300.1"/>
    </source>
</evidence>